<keyword evidence="4" id="KW-1185">Reference proteome</keyword>
<dbReference type="InterPro" id="IPR000836">
    <property type="entry name" value="PRTase_dom"/>
</dbReference>
<evidence type="ECO:0000313" key="4">
    <source>
        <dbReference type="Proteomes" id="UP000000496"/>
    </source>
</evidence>
<dbReference type="InterPro" id="IPR051910">
    <property type="entry name" value="ComF/GntX_DNA_util-trans"/>
</dbReference>
<dbReference type="OrthoDB" id="21454at2"/>
<dbReference type="SUPFAM" id="SSF53271">
    <property type="entry name" value="PRTase-like"/>
    <property type="match status" value="1"/>
</dbReference>
<sequence>MTQLAKTLIRSLSQFFYPTFCLHCNRQTYGKDKWICKICFDQIEWIDSTLACQTCGRPKRDRVSLQCKECRIRPSYLMPFNSCFFPEGPAYSLHEQLRVYESEDVAKIFASLLVVKWKNLSWPYPDAIVPVPDSRLEMLSLKRQPNYLIAKSLSKILSIPCRPILTTQEKGISYGFRAKTFFQGNLSDKKVLLIADMVRDSDTMRFARDAILSLFPKTIYTLALFDRRM</sequence>
<dbReference type="STRING" id="331113.SNE_A04810"/>
<dbReference type="InterPro" id="IPR044005">
    <property type="entry name" value="DZR_2"/>
</dbReference>
<evidence type="ECO:0000313" key="3">
    <source>
        <dbReference type="EMBL" id="CCB88358.1"/>
    </source>
</evidence>
<dbReference type="eggNOG" id="COG1040">
    <property type="taxonomic scope" value="Bacteria"/>
</dbReference>
<reference key="1">
    <citation type="journal article" date="2011" name="Mol. Biol. Evol.">
        <title>Unity in variety -- the pan-genome of the Chlamydiae.</title>
        <authorList>
            <person name="Collingro A."/>
            <person name="Tischler P."/>
            <person name="Weinmaier T."/>
            <person name="Penz T."/>
            <person name="Heinz E."/>
            <person name="Brunham R.C."/>
            <person name="Read T.D."/>
            <person name="Bavoil P.M."/>
            <person name="Sachse K."/>
            <person name="Kahane S."/>
            <person name="Friedman M.G."/>
            <person name="Rattei T."/>
            <person name="Myers G.S.A."/>
            <person name="Horn M."/>
        </authorList>
    </citation>
    <scope>NUCLEOTIDE SEQUENCE</scope>
    <source>
        <strain>Z</strain>
    </source>
</reference>
<gene>
    <name evidence="3" type="ordered locus">SNE_A04810</name>
</gene>
<dbReference type="AlphaFoldDB" id="F8L6L2"/>
<feature type="domain" description="Double zinc ribbon" evidence="2">
    <location>
        <begin position="13"/>
        <end position="71"/>
    </location>
</feature>
<reference evidence="3 4" key="2">
    <citation type="journal article" date="2011" name="Mol. Biol. Evol.">
        <title>Unity in variety--the pan-genome of the Chlamydiae.</title>
        <authorList>
            <person name="Collingro A."/>
            <person name="Tischler P."/>
            <person name="Weinmaier T."/>
            <person name="Penz T."/>
            <person name="Heinz E."/>
            <person name="Brunham R.C."/>
            <person name="Read T.D."/>
            <person name="Bavoil P.M."/>
            <person name="Sachse K."/>
            <person name="Kahane S."/>
            <person name="Friedman M.G."/>
            <person name="Rattei T."/>
            <person name="Myers G.S."/>
            <person name="Horn M."/>
        </authorList>
    </citation>
    <scope>NUCLEOTIDE SEQUENCE [LARGE SCALE GENOMIC DNA]</scope>
    <source>
        <strain evidence="4">ATCC VR-1471 / Z</strain>
    </source>
</reference>
<dbReference type="PANTHER" id="PTHR47505">
    <property type="entry name" value="DNA UTILIZATION PROTEIN YHGH"/>
    <property type="match status" value="1"/>
</dbReference>
<dbReference type="Gene3D" id="3.40.50.2020">
    <property type="match status" value="1"/>
</dbReference>
<dbReference type="EMBL" id="FR872582">
    <property type="protein sequence ID" value="CCB88358.1"/>
    <property type="molecule type" value="Genomic_DNA"/>
</dbReference>
<organism evidence="3 4">
    <name type="scientific">Simkania negevensis (strain ATCC VR-1471 / DSM 27360 / Z)</name>
    <dbReference type="NCBI Taxonomy" id="331113"/>
    <lineage>
        <taxon>Bacteria</taxon>
        <taxon>Pseudomonadati</taxon>
        <taxon>Chlamydiota</taxon>
        <taxon>Chlamydiia</taxon>
        <taxon>Parachlamydiales</taxon>
        <taxon>Simkaniaceae</taxon>
        <taxon>Simkania</taxon>
    </lineage>
</organism>
<dbReference type="HOGENOM" id="CLU_054549_0_0_0"/>
<protein>
    <recommendedName>
        <fullName evidence="2">Double zinc ribbon domain-containing protein</fullName>
    </recommendedName>
</protein>
<dbReference type="Pfam" id="PF18912">
    <property type="entry name" value="DZR_2"/>
    <property type="match status" value="1"/>
</dbReference>
<dbReference type="InterPro" id="IPR029057">
    <property type="entry name" value="PRTase-like"/>
</dbReference>
<evidence type="ECO:0000259" key="2">
    <source>
        <dbReference type="Pfam" id="PF18912"/>
    </source>
</evidence>
<name>F8L6L2_SIMNZ</name>
<proteinExistence type="inferred from homology"/>
<evidence type="ECO:0000256" key="1">
    <source>
        <dbReference type="ARBA" id="ARBA00008007"/>
    </source>
</evidence>
<dbReference type="KEGG" id="sng:SNE_A04810"/>
<dbReference type="PANTHER" id="PTHR47505:SF1">
    <property type="entry name" value="DNA UTILIZATION PROTEIN YHGH"/>
    <property type="match status" value="1"/>
</dbReference>
<dbReference type="RefSeq" id="WP_013942825.1">
    <property type="nucleotide sequence ID" value="NC_015713.1"/>
</dbReference>
<dbReference type="Proteomes" id="UP000000496">
    <property type="component" value="Chromosome gsn.131"/>
</dbReference>
<dbReference type="CDD" id="cd06223">
    <property type="entry name" value="PRTases_typeI"/>
    <property type="match status" value="1"/>
</dbReference>
<accession>F8L6L2</accession>
<comment type="similarity">
    <text evidence="1">Belongs to the ComF/GntX family.</text>
</comment>